<organism evidence="1 2">
    <name type="scientific">Patella caerulea</name>
    <name type="common">Rayed Mediterranean limpet</name>
    <dbReference type="NCBI Taxonomy" id="87958"/>
    <lineage>
        <taxon>Eukaryota</taxon>
        <taxon>Metazoa</taxon>
        <taxon>Spiralia</taxon>
        <taxon>Lophotrochozoa</taxon>
        <taxon>Mollusca</taxon>
        <taxon>Gastropoda</taxon>
        <taxon>Patellogastropoda</taxon>
        <taxon>Patelloidea</taxon>
        <taxon>Patellidae</taxon>
        <taxon>Patella</taxon>
    </lineage>
</organism>
<protein>
    <submittedName>
        <fullName evidence="1">Uncharacterized protein</fullName>
    </submittedName>
</protein>
<evidence type="ECO:0000313" key="1">
    <source>
        <dbReference type="EMBL" id="KAK6170475.1"/>
    </source>
</evidence>
<dbReference type="Proteomes" id="UP001347796">
    <property type="component" value="Unassembled WGS sequence"/>
</dbReference>
<proteinExistence type="predicted"/>
<sequence length="178" mass="20208">MLRTKLPALDDFDYSPDDLAVRDYDAKRKGKGNIYTDFKRKACESNVKEGDLVLLKQKPENKLMSNFEANPCHVISKHGNSVTVENKQGVRYKRNSTHDVKKFIDKLNQSTSDFNNGESTTNSKSKNNTMFDFVDIIVEKPTGQNDSSNTLLDQSDVSENIVHQQSSIPNQDNTQFRT</sequence>
<evidence type="ECO:0000313" key="2">
    <source>
        <dbReference type="Proteomes" id="UP001347796"/>
    </source>
</evidence>
<accession>A0AAN8PH96</accession>
<gene>
    <name evidence="1" type="ORF">SNE40_018861</name>
</gene>
<keyword evidence="2" id="KW-1185">Reference proteome</keyword>
<dbReference type="EMBL" id="JAZGQO010000014">
    <property type="protein sequence ID" value="KAK6170475.1"/>
    <property type="molecule type" value="Genomic_DNA"/>
</dbReference>
<dbReference type="AlphaFoldDB" id="A0AAN8PH96"/>
<reference evidence="1 2" key="1">
    <citation type="submission" date="2024-01" db="EMBL/GenBank/DDBJ databases">
        <title>The genome of the rayed Mediterranean limpet Patella caerulea (Linnaeus, 1758).</title>
        <authorList>
            <person name="Anh-Thu Weber A."/>
            <person name="Halstead-Nussloch G."/>
        </authorList>
    </citation>
    <scope>NUCLEOTIDE SEQUENCE [LARGE SCALE GENOMIC DNA]</scope>
    <source>
        <strain evidence="1">AATW-2023a</strain>
        <tissue evidence="1">Whole specimen</tissue>
    </source>
</reference>
<name>A0AAN8PH96_PATCE</name>
<comment type="caution">
    <text evidence="1">The sequence shown here is derived from an EMBL/GenBank/DDBJ whole genome shotgun (WGS) entry which is preliminary data.</text>
</comment>